<evidence type="ECO:0000256" key="2">
    <source>
        <dbReference type="SAM" id="Phobius"/>
    </source>
</evidence>
<keyword evidence="2" id="KW-1133">Transmembrane helix</keyword>
<reference evidence="3" key="2">
    <citation type="submission" date="2020-05" db="EMBL/GenBank/DDBJ databases">
        <authorList>
            <person name="Kim H.-S."/>
            <person name="Proctor R.H."/>
            <person name="Brown D.W."/>
        </authorList>
    </citation>
    <scope>NUCLEOTIDE SEQUENCE</scope>
    <source>
        <strain evidence="3">NRRL 20472</strain>
    </source>
</reference>
<proteinExistence type="predicted"/>
<feature type="compositionally biased region" description="Low complexity" evidence="1">
    <location>
        <begin position="70"/>
        <end position="79"/>
    </location>
</feature>
<dbReference type="AlphaFoldDB" id="A0A8H4TVC4"/>
<keyword evidence="2" id="KW-0472">Membrane</keyword>
<evidence type="ECO:0000256" key="1">
    <source>
        <dbReference type="SAM" id="MobiDB-lite"/>
    </source>
</evidence>
<keyword evidence="2" id="KW-0812">Transmembrane</keyword>
<reference evidence="3" key="1">
    <citation type="journal article" date="2020" name="BMC Genomics">
        <title>Correction to: Identification and distribution of gene clusters required for synthesis of sphingolipid metabolism inhibitors in diverse species of the filamentous fungus Fusarium.</title>
        <authorList>
            <person name="Kim H.S."/>
            <person name="Lohmar J.M."/>
            <person name="Busman M."/>
            <person name="Brown D.W."/>
            <person name="Naumann T.A."/>
            <person name="Divon H.H."/>
            <person name="Lysoe E."/>
            <person name="Uhlig S."/>
            <person name="Proctor R.H."/>
        </authorList>
    </citation>
    <scope>NUCLEOTIDE SEQUENCE</scope>
    <source>
        <strain evidence="3">NRRL 20472</strain>
    </source>
</reference>
<keyword evidence="4" id="KW-1185">Reference proteome</keyword>
<evidence type="ECO:0000313" key="4">
    <source>
        <dbReference type="Proteomes" id="UP000622797"/>
    </source>
</evidence>
<feature type="region of interest" description="Disordered" evidence="1">
    <location>
        <begin position="54"/>
        <end position="85"/>
    </location>
</feature>
<comment type="caution">
    <text evidence="3">The sequence shown here is derived from an EMBL/GenBank/DDBJ whole genome shotgun (WGS) entry which is preliminary data.</text>
</comment>
<evidence type="ECO:0000313" key="3">
    <source>
        <dbReference type="EMBL" id="KAF4964687.1"/>
    </source>
</evidence>
<organism evidence="3 4">
    <name type="scientific">Fusarium sarcochroum</name>
    <dbReference type="NCBI Taxonomy" id="1208366"/>
    <lineage>
        <taxon>Eukaryota</taxon>
        <taxon>Fungi</taxon>
        <taxon>Dikarya</taxon>
        <taxon>Ascomycota</taxon>
        <taxon>Pezizomycotina</taxon>
        <taxon>Sordariomycetes</taxon>
        <taxon>Hypocreomycetidae</taxon>
        <taxon>Hypocreales</taxon>
        <taxon>Nectriaceae</taxon>
        <taxon>Fusarium</taxon>
        <taxon>Fusarium lateritium species complex</taxon>
    </lineage>
</organism>
<name>A0A8H4TVC4_9HYPO</name>
<accession>A0A8H4TVC4</accession>
<dbReference type="OrthoDB" id="2588793at2759"/>
<dbReference type="EMBL" id="JABEXW010000393">
    <property type="protein sequence ID" value="KAF4964687.1"/>
    <property type="molecule type" value="Genomic_DNA"/>
</dbReference>
<gene>
    <name evidence="3" type="ORF">FSARC_7394</name>
</gene>
<protein>
    <submittedName>
        <fullName evidence="3">Uncharacterized protein</fullName>
    </submittedName>
</protein>
<feature type="transmembrane region" description="Helical" evidence="2">
    <location>
        <begin position="12"/>
        <end position="33"/>
    </location>
</feature>
<dbReference type="Proteomes" id="UP000622797">
    <property type="component" value="Unassembled WGS sequence"/>
</dbReference>
<sequence length="466" mass="53940">MSTATTKSSRPAFRLWLLVVGTLCLLFILFAFYSDSVKSPLEYAHSKAQEFCDSSLEPPASETETEKATRTASETSTETKTARNCEDPYRRPGFLVIPSDEEAYRETTWMPYTDKFLNAEPPESAAYPPQQAELIFNDTNVPQEFLTGPGMPQQWMHIVTREYRRRRKAINHIENATASDYASMKDDGGLGWLWGRRILEFGDSIDRYEAWYVCQELGSEMNFPAVDPMGKERHAKGICDIPAFNVTFFVFHSAGSFTYTPRWFWYPSISIVAFEERWNKIWKPHEEPINGPNGRPDLVLWQNGLWDQRAFTRGGHKMHQGNTTMNARYRKLVWEELRFYSSRLRKFADRMVDEFPDTPKMFRSLTVHKKTGMEDVMVVEMDRLGRALAEQYGHEIFEWSRIISLLGDLYRDRTHPAKGALSWLWGNMVLEYLARSAGAQVGGTERWPYFEGWDACHEELAGWGGR</sequence>